<dbReference type="EMBL" id="JADBDZ010000001">
    <property type="protein sequence ID" value="MBE1530408.1"/>
    <property type="molecule type" value="Genomic_DNA"/>
</dbReference>
<dbReference type="Pfam" id="PF26231">
    <property type="entry name" value="CgnE_B"/>
    <property type="match status" value="1"/>
</dbReference>
<name>A0ABR9JIM1_9ACTN</name>
<keyword evidence="3" id="KW-1185">Reference proteome</keyword>
<gene>
    <name evidence="2" type="ORF">H4W34_000241</name>
</gene>
<evidence type="ECO:0000313" key="3">
    <source>
        <dbReference type="Proteomes" id="UP000627838"/>
    </source>
</evidence>
<protein>
    <recommendedName>
        <fullName evidence="1">Crocagin biosynthetic protein CgnE/B domain-containing protein</fullName>
    </recommendedName>
</protein>
<accession>A0ABR9JIM1</accession>
<comment type="caution">
    <text evidence="2">The sequence shown here is derived from an EMBL/GenBank/DDBJ whole genome shotgun (WGS) entry which is preliminary data.</text>
</comment>
<dbReference type="Proteomes" id="UP000627838">
    <property type="component" value="Unassembled WGS sequence"/>
</dbReference>
<sequence>MSDDETLLREASRYGLTSVPMAEADELPAGANVVLFLREHLLSREIRKRFRAAKVLFVPISSFDTELESALYTLRLTFLTDYAAAVERTRRWIDDLGRRTEPISFVSKGPCSSGGPGTNFVCALADDLTLDAWASPTIGAGQWVGVGSYCELAVTGRGPAANRPHPFTIDGTAVASGVLAARDPRFDDAGDARIRAANDLRRELARRAPIVLRLKGGVLAEARADGEDFTDALREATNPEYGLHALELGLGTNQHVLPHVDWTVNSQLNEGAGPVHIGFGDGITGAHMDFVVAEAAHHFGSST</sequence>
<evidence type="ECO:0000259" key="1">
    <source>
        <dbReference type="Pfam" id="PF26231"/>
    </source>
</evidence>
<dbReference type="InterPro" id="IPR058799">
    <property type="entry name" value="CgnE_B"/>
</dbReference>
<evidence type="ECO:0000313" key="2">
    <source>
        <dbReference type="EMBL" id="MBE1530408.1"/>
    </source>
</evidence>
<proteinExistence type="predicted"/>
<dbReference type="RefSeq" id="WP_192757414.1">
    <property type="nucleotide sequence ID" value="NZ_JADBDZ010000001.1"/>
</dbReference>
<organism evidence="2 3">
    <name type="scientific">Actinomadura algeriensis</name>
    <dbReference type="NCBI Taxonomy" id="1679523"/>
    <lineage>
        <taxon>Bacteria</taxon>
        <taxon>Bacillati</taxon>
        <taxon>Actinomycetota</taxon>
        <taxon>Actinomycetes</taxon>
        <taxon>Streptosporangiales</taxon>
        <taxon>Thermomonosporaceae</taxon>
        <taxon>Actinomadura</taxon>
    </lineage>
</organism>
<feature type="domain" description="Crocagin biosynthetic protein CgnE/B" evidence="1">
    <location>
        <begin position="2"/>
        <end position="299"/>
    </location>
</feature>
<reference evidence="2 3" key="1">
    <citation type="submission" date="2020-10" db="EMBL/GenBank/DDBJ databases">
        <title>Sequencing the genomes of 1000 actinobacteria strains.</title>
        <authorList>
            <person name="Klenk H.-P."/>
        </authorList>
    </citation>
    <scope>NUCLEOTIDE SEQUENCE [LARGE SCALE GENOMIC DNA]</scope>
    <source>
        <strain evidence="2 3">DSM 46744</strain>
    </source>
</reference>